<name>A0ABU1M4K3_9HYPH</name>
<proteinExistence type="predicted"/>
<dbReference type="Proteomes" id="UP001184614">
    <property type="component" value="Unassembled WGS sequence"/>
</dbReference>
<keyword evidence="2" id="KW-1185">Reference proteome</keyword>
<sequence>MPNKRGFIESANKAIIPKKTKLSPSNRAIAEGFKRQIAKTTVNDRDAMFENLLDRLNDVETEANKADEN</sequence>
<accession>A0ABU1M4K3</accession>
<gene>
    <name evidence="1" type="ORF">J2782_000683</name>
</gene>
<organism evidence="1 2">
    <name type="scientific">Brucella pseudogrignonensis</name>
    <dbReference type="NCBI Taxonomy" id="419475"/>
    <lineage>
        <taxon>Bacteria</taxon>
        <taxon>Pseudomonadati</taxon>
        <taxon>Pseudomonadota</taxon>
        <taxon>Alphaproteobacteria</taxon>
        <taxon>Hyphomicrobiales</taxon>
        <taxon>Brucellaceae</taxon>
        <taxon>Brucella/Ochrobactrum group</taxon>
        <taxon>Brucella</taxon>
    </lineage>
</organism>
<dbReference type="RefSeq" id="WP_310010161.1">
    <property type="nucleotide sequence ID" value="NZ_JAVDQT010000001.1"/>
</dbReference>
<protein>
    <submittedName>
        <fullName evidence="1">Uncharacterized protein</fullName>
    </submittedName>
</protein>
<comment type="caution">
    <text evidence="1">The sequence shown here is derived from an EMBL/GenBank/DDBJ whole genome shotgun (WGS) entry which is preliminary data.</text>
</comment>
<evidence type="ECO:0000313" key="1">
    <source>
        <dbReference type="EMBL" id="MDR6430978.1"/>
    </source>
</evidence>
<dbReference type="EMBL" id="JAVDQT010000001">
    <property type="protein sequence ID" value="MDR6430978.1"/>
    <property type="molecule type" value="Genomic_DNA"/>
</dbReference>
<reference evidence="1 2" key="1">
    <citation type="submission" date="2023-07" db="EMBL/GenBank/DDBJ databases">
        <title>Sorghum-associated microbial communities from plants grown in Nebraska, USA.</title>
        <authorList>
            <person name="Schachtman D."/>
        </authorList>
    </citation>
    <scope>NUCLEOTIDE SEQUENCE [LARGE SCALE GENOMIC DNA]</scope>
    <source>
        <strain evidence="1 2">DS1730</strain>
    </source>
</reference>
<evidence type="ECO:0000313" key="2">
    <source>
        <dbReference type="Proteomes" id="UP001184614"/>
    </source>
</evidence>